<sequence length="131" mass="15001">MGDDNGIHVARRDFESGDWSDDTIDGTSFDETVENFIVLEDKDNGELELFVLAGKNLYYVKDGESTQLGYYSDGDCDRSGEYIDNGEDIAIEVREKYGNYHYRLSDQDLNDHCRGDDRMVLLPPNNKSLNW</sequence>
<dbReference type="EMBL" id="PXOG01000070">
    <property type="protein sequence ID" value="RGP78383.1"/>
    <property type="molecule type" value="Genomic_DNA"/>
</dbReference>
<dbReference type="OrthoDB" id="5367135at2759"/>
<organism evidence="1 2">
    <name type="scientific">Fusarium longipes</name>
    <dbReference type="NCBI Taxonomy" id="694270"/>
    <lineage>
        <taxon>Eukaryota</taxon>
        <taxon>Fungi</taxon>
        <taxon>Dikarya</taxon>
        <taxon>Ascomycota</taxon>
        <taxon>Pezizomycotina</taxon>
        <taxon>Sordariomycetes</taxon>
        <taxon>Hypocreomycetidae</taxon>
        <taxon>Hypocreales</taxon>
        <taxon>Nectriaceae</taxon>
        <taxon>Fusarium</taxon>
    </lineage>
</organism>
<evidence type="ECO:0000313" key="1">
    <source>
        <dbReference type="EMBL" id="RGP78383.1"/>
    </source>
</evidence>
<keyword evidence="2" id="KW-1185">Reference proteome</keyword>
<protein>
    <submittedName>
        <fullName evidence="1">Uncharacterized protein</fullName>
    </submittedName>
</protein>
<dbReference type="Proteomes" id="UP000266234">
    <property type="component" value="Unassembled WGS sequence"/>
</dbReference>
<accession>A0A395T0W1</accession>
<evidence type="ECO:0000313" key="2">
    <source>
        <dbReference type="Proteomes" id="UP000266234"/>
    </source>
</evidence>
<reference evidence="1 2" key="1">
    <citation type="journal article" date="2018" name="PLoS Pathog.">
        <title>Evolution of structural diversity of trichothecenes, a family of toxins produced by plant pathogenic and entomopathogenic fungi.</title>
        <authorList>
            <person name="Proctor R.H."/>
            <person name="McCormick S.P."/>
            <person name="Kim H.S."/>
            <person name="Cardoza R.E."/>
            <person name="Stanley A.M."/>
            <person name="Lindo L."/>
            <person name="Kelly A."/>
            <person name="Brown D.W."/>
            <person name="Lee T."/>
            <person name="Vaughan M.M."/>
            <person name="Alexander N.J."/>
            <person name="Busman M."/>
            <person name="Gutierrez S."/>
        </authorList>
    </citation>
    <scope>NUCLEOTIDE SEQUENCE [LARGE SCALE GENOMIC DNA]</scope>
    <source>
        <strain evidence="1 2">NRRL 20695</strain>
    </source>
</reference>
<dbReference type="AlphaFoldDB" id="A0A395T0W1"/>
<name>A0A395T0W1_9HYPO</name>
<comment type="caution">
    <text evidence="1">The sequence shown here is derived from an EMBL/GenBank/DDBJ whole genome shotgun (WGS) entry which is preliminary data.</text>
</comment>
<proteinExistence type="predicted"/>
<gene>
    <name evidence="1" type="ORF">FLONG3_3519</name>
</gene>